<keyword evidence="4 5" id="KW-0472">Membrane</keyword>
<evidence type="ECO:0000256" key="4">
    <source>
        <dbReference type="ARBA" id="ARBA00023136"/>
    </source>
</evidence>
<evidence type="ECO:0000256" key="3">
    <source>
        <dbReference type="ARBA" id="ARBA00022989"/>
    </source>
</evidence>
<dbReference type="EMBL" id="BKAJ01000189">
    <property type="protein sequence ID" value="GEP60918.1"/>
    <property type="molecule type" value="Genomic_DNA"/>
</dbReference>
<dbReference type="GO" id="GO:0005886">
    <property type="term" value="C:plasma membrane"/>
    <property type="evidence" value="ECO:0007669"/>
    <property type="project" value="UniProtKB-SubCell"/>
</dbReference>
<comment type="similarity">
    <text evidence="5">Belongs to the binding-protein-dependent transport system permease family.</text>
</comment>
<evidence type="ECO:0000256" key="1">
    <source>
        <dbReference type="ARBA" id="ARBA00004651"/>
    </source>
</evidence>
<dbReference type="Gene3D" id="1.10.3720.10">
    <property type="entry name" value="MetI-like"/>
    <property type="match status" value="1"/>
</dbReference>
<protein>
    <submittedName>
        <fullName evidence="7">Peptide ABC transporter</fullName>
    </submittedName>
</protein>
<feature type="transmembrane region" description="Helical" evidence="5">
    <location>
        <begin position="15"/>
        <end position="34"/>
    </location>
</feature>
<feature type="domain" description="ABC transmembrane type-1" evidence="6">
    <location>
        <begin position="74"/>
        <end position="267"/>
    </location>
</feature>
<sequence>MGRILIDLLRFNRQFAVGLVLLAIVLGFALLSFFSPYPPNDSFVVPPDVPPSWAYPMGTTSRGQDLFWLLTFSIRNTLLFGVTVALISRLLALVIGLVAGYCGGLVDRALMSINDTFIVIPLFPILVLFYFVMKDHMSWGLLALMMACLGWAYDARLIRSVALSLRTREFTETGIFSGMSMRQILVEEHLPYVLPIVFSTTMNNINWSIGLEVTLSVLGFTDINTPTIGVLIYWANQHTALVAGIWWWIFFPVLLVILAFIGLFLLAVSMNEYIDPRSRLGRSGG</sequence>
<dbReference type="OrthoDB" id="9805884at2"/>
<keyword evidence="5" id="KW-0813">Transport</keyword>
<evidence type="ECO:0000256" key="5">
    <source>
        <dbReference type="RuleBase" id="RU363032"/>
    </source>
</evidence>
<dbReference type="InterPro" id="IPR035906">
    <property type="entry name" value="MetI-like_sf"/>
</dbReference>
<dbReference type="AlphaFoldDB" id="A0A512NPN9"/>
<dbReference type="PANTHER" id="PTHR42729:SF1">
    <property type="entry name" value="OLIGO_DIPEPTIDE TRANSPORT, PERMEASE PROTEIN (DPPC-2)"/>
    <property type="match status" value="1"/>
</dbReference>
<feature type="transmembrane region" description="Helical" evidence="5">
    <location>
        <begin position="113"/>
        <end position="133"/>
    </location>
</feature>
<keyword evidence="3 5" id="KW-1133">Transmembrane helix</keyword>
<comment type="caution">
    <text evidence="7">The sequence shown here is derived from an EMBL/GenBank/DDBJ whole genome shotgun (WGS) entry which is preliminary data.</text>
</comment>
<dbReference type="SUPFAM" id="SSF161098">
    <property type="entry name" value="MetI-like"/>
    <property type="match status" value="1"/>
</dbReference>
<reference evidence="7 8" key="1">
    <citation type="submission" date="2019-07" db="EMBL/GenBank/DDBJ databases">
        <title>Whole genome shotgun sequence of Reyranella soli NBRC 108950.</title>
        <authorList>
            <person name="Hosoyama A."/>
            <person name="Uohara A."/>
            <person name="Ohji S."/>
            <person name="Ichikawa N."/>
        </authorList>
    </citation>
    <scope>NUCLEOTIDE SEQUENCE [LARGE SCALE GENOMIC DNA]</scope>
    <source>
        <strain evidence="7 8">NBRC 108950</strain>
    </source>
</reference>
<evidence type="ECO:0000313" key="8">
    <source>
        <dbReference type="Proteomes" id="UP000321058"/>
    </source>
</evidence>
<dbReference type="PROSITE" id="PS50928">
    <property type="entry name" value="ABC_TM1"/>
    <property type="match status" value="1"/>
</dbReference>
<feature type="transmembrane region" description="Helical" evidence="5">
    <location>
        <begin position="139"/>
        <end position="158"/>
    </location>
</feature>
<comment type="subcellular location">
    <subcellularLocation>
        <location evidence="1 5">Cell membrane</location>
        <topology evidence="1 5">Multi-pass membrane protein</topology>
    </subcellularLocation>
</comment>
<dbReference type="GO" id="GO:0055085">
    <property type="term" value="P:transmembrane transport"/>
    <property type="evidence" value="ECO:0007669"/>
    <property type="project" value="InterPro"/>
</dbReference>
<keyword evidence="2 5" id="KW-0812">Transmembrane</keyword>
<accession>A0A512NPN9</accession>
<name>A0A512NPN9_9HYPH</name>
<dbReference type="Pfam" id="PF00528">
    <property type="entry name" value="BPD_transp_1"/>
    <property type="match status" value="1"/>
</dbReference>
<dbReference type="Proteomes" id="UP000321058">
    <property type="component" value="Unassembled WGS sequence"/>
</dbReference>
<organism evidence="7 8">
    <name type="scientific">Reyranella soli</name>
    <dbReference type="NCBI Taxonomy" id="1230389"/>
    <lineage>
        <taxon>Bacteria</taxon>
        <taxon>Pseudomonadati</taxon>
        <taxon>Pseudomonadota</taxon>
        <taxon>Alphaproteobacteria</taxon>
        <taxon>Hyphomicrobiales</taxon>
        <taxon>Reyranellaceae</taxon>
        <taxon>Reyranella</taxon>
    </lineage>
</organism>
<dbReference type="RefSeq" id="WP_147156247.1">
    <property type="nucleotide sequence ID" value="NZ_BKAJ01000189.1"/>
</dbReference>
<feature type="transmembrane region" description="Helical" evidence="5">
    <location>
        <begin position="245"/>
        <end position="268"/>
    </location>
</feature>
<evidence type="ECO:0000313" key="7">
    <source>
        <dbReference type="EMBL" id="GEP60918.1"/>
    </source>
</evidence>
<dbReference type="CDD" id="cd06261">
    <property type="entry name" value="TM_PBP2"/>
    <property type="match status" value="1"/>
</dbReference>
<gene>
    <name evidence="7" type="ORF">RSO01_80840</name>
</gene>
<dbReference type="InterPro" id="IPR000515">
    <property type="entry name" value="MetI-like"/>
</dbReference>
<evidence type="ECO:0000256" key="2">
    <source>
        <dbReference type="ARBA" id="ARBA00022692"/>
    </source>
</evidence>
<feature type="transmembrane region" description="Helical" evidence="5">
    <location>
        <begin position="209"/>
        <end position="233"/>
    </location>
</feature>
<evidence type="ECO:0000259" key="6">
    <source>
        <dbReference type="PROSITE" id="PS50928"/>
    </source>
</evidence>
<proteinExistence type="inferred from homology"/>
<keyword evidence="8" id="KW-1185">Reference proteome</keyword>
<feature type="transmembrane region" description="Helical" evidence="5">
    <location>
        <begin position="78"/>
        <end position="101"/>
    </location>
</feature>
<dbReference type="PANTHER" id="PTHR42729">
    <property type="entry name" value="OLIGO/DIPEPTIDE TRANSPORT, PERMEASE PROTEIN (DPPC-2)"/>
    <property type="match status" value="1"/>
</dbReference>